<gene>
    <name evidence="2" type="ORF">C8D90_101942</name>
</gene>
<dbReference type="AlphaFoldDB" id="A0A370R4Y8"/>
<accession>A0A370R4Y8</accession>
<dbReference type="Proteomes" id="UP000254848">
    <property type="component" value="Unassembled WGS sequence"/>
</dbReference>
<dbReference type="Gene3D" id="3.10.450.160">
    <property type="entry name" value="inner membrane protein cigr"/>
    <property type="match status" value="1"/>
</dbReference>
<evidence type="ECO:0000313" key="2">
    <source>
        <dbReference type="EMBL" id="RDK97492.1"/>
    </source>
</evidence>
<evidence type="ECO:0000313" key="3">
    <source>
        <dbReference type="Proteomes" id="UP000254848"/>
    </source>
</evidence>
<sequence length="160" mass="17483">MLFKSYPYNLVNILWLNIARKSSDWWCNMSKKKSVLILLALLSPLVFSSNYAIANPGNGHGNGHSNYNHGNKGVGNGQNKTKNDRSSRDSLVSVNVTYDKVRPLALNYGLTGYKSLPPGIAKNLARGKLLPPGIEKKAVPASLLGQLPSYPGYEWRIVGG</sequence>
<dbReference type="EMBL" id="QRAP01000001">
    <property type="protein sequence ID" value="RDK97492.1"/>
    <property type="molecule type" value="Genomic_DNA"/>
</dbReference>
<name>A0A370R4Y8_9GAMM</name>
<protein>
    <submittedName>
        <fullName evidence="2">Uncharacterized protein</fullName>
    </submittedName>
</protein>
<feature type="region of interest" description="Disordered" evidence="1">
    <location>
        <begin position="62"/>
        <end position="89"/>
    </location>
</feature>
<organism evidence="2 3">
    <name type="scientific">Enterobacillus tribolii</name>
    <dbReference type="NCBI Taxonomy" id="1487935"/>
    <lineage>
        <taxon>Bacteria</taxon>
        <taxon>Pseudomonadati</taxon>
        <taxon>Pseudomonadota</taxon>
        <taxon>Gammaproteobacteria</taxon>
        <taxon>Enterobacterales</taxon>
        <taxon>Hafniaceae</taxon>
        <taxon>Enterobacillus</taxon>
    </lineage>
</organism>
<proteinExistence type="predicted"/>
<dbReference type="NCBIfam" id="NF040487">
    <property type="entry name" value="T3SS_CigR_fam"/>
    <property type="match status" value="1"/>
</dbReference>
<keyword evidence="3" id="KW-1185">Reference proteome</keyword>
<comment type="caution">
    <text evidence="2">The sequence shown here is derived from an EMBL/GenBank/DDBJ whole genome shotgun (WGS) entry which is preliminary data.</text>
</comment>
<evidence type="ECO:0000256" key="1">
    <source>
        <dbReference type="SAM" id="MobiDB-lite"/>
    </source>
</evidence>
<reference evidence="2 3" key="1">
    <citation type="submission" date="2018-07" db="EMBL/GenBank/DDBJ databases">
        <title>Genomic Encyclopedia of Type Strains, Phase IV (KMG-IV): sequencing the most valuable type-strain genomes for metagenomic binning, comparative biology and taxonomic classification.</title>
        <authorList>
            <person name="Goeker M."/>
        </authorList>
    </citation>
    <scope>NUCLEOTIDE SEQUENCE [LARGE SCALE GENOMIC DNA]</scope>
    <source>
        <strain evidence="2 3">DSM 103736</strain>
    </source>
</reference>